<reference evidence="1 2" key="1">
    <citation type="journal article" date="2013" name="Genome Announc.">
        <title>Whole Genome Sequencing of Thermus oshimai JL-2 and Thermus thermophilus JL-18, Incomplete Denitrifiers from the United States Great Basin.</title>
        <authorList>
            <person name="Murugapiran S.K."/>
            <person name="Huntemann M."/>
            <person name="Wei C.L."/>
            <person name="Han J."/>
            <person name="Detter J.C."/>
            <person name="Han C.S."/>
            <person name="Erkkila T.H."/>
            <person name="Teshima H."/>
            <person name="Chen A."/>
            <person name="Kyrpides N."/>
            <person name="Mavrommatis K."/>
            <person name="Markowitz V."/>
            <person name="Szeto E."/>
            <person name="Ivanova N."/>
            <person name="Pagani I."/>
            <person name="Lam J."/>
            <person name="McDonald A.I."/>
            <person name="Dodsworth J.A."/>
            <person name="Pati A."/>
            <person name="Goodwin L."/>
            <person name="Peters L."/>
            <person name="Pitluck S."/>
            <person name="Woyke T."/>
            <person name="Hedlund B.P."/>
        </authorList>
    </citation>
    <scope>NUCLEOTIDE SEQUENCE</scope>
    <source>
        <strain evidence="1 2">JL-2</strain>
        <plasmid evidence="1">pTHEOS01</plasmid>
    </source>
</reference>
<sequence>MAAYLIFTVDRGHVVPGARVEKFVLRGAGVEVPALLLGEEGRGRKLFPVPVVGAAPGDTILAAEVGQTRTGRPKLLARPEATTDEAALDPYLEPFPHPLPHYWGKVWPPEVKGAWGTWRRAGVFSCSRKF</sequence>
<dbReference type="RefSeq" id="WP_015065250.1">
    <property type="nucleotide sequence ID" value="NC_019387.1"/>
</dbReference>
<proteinExistence type="predicted"/>
<keyword evidence="1" id="KW-0614">Plasmid</keyword>
<dbReference type="HOGENOM" id="CLU_1937149_0_0_0"/>
<protein>
    <submittedName>
        <fullName evidence="1">Uncharacterized protein</fullName>
    </submittedName>
</protein>
<evidence type="ECO:0000313" key="1">
    <source>
        <dbReference type="EMBL" id="AFV77253.1"/>
    </source>
</evidence>
<dbReference type="KEGG" id="tos:Theos_2263"/>
<gene>
    <name evidence="1" type="ORF">Theos_2263</name>
</gene>
<dbReference type="Proteomes" id="UP000000211">
    <property type="component" value="Plasmid pTHEOS01"/>
</dbReference>
<dbReference type="EMBL" id="CP003250">
    <property type="protein sequence ID" value="AFV77253.1"/>
    <property type="molecule type" value="Genomic_DNA"/>
</dbReference>
<evidence type="ECO:0000313" key="2">
    <source>
        <dbReference type="Proteomes" id="UP000000211"/>
    </source>
</evidence>
<accession>K7QYW6</accession>
<organism evidence="1 2">
    <name type="scientific">Thermus oshimai JL-2</name>
    <dbReference type="NCBI Taxonomy" id="751945"/>
    <lineage>
        <taxon>Bacteria</taxon>
        <taxon>Thermotogati</taxon>
        <taxon>Deinococcota</taxon>
        <taxon>Deinococci</taxon>
        <taxon>Thermales</taxon>
        <taxon>Thermaceae</taxon>
        <taxon>Thermus</taxon>
    </lineage>
</organism>
<keyword evidence="2" id="KW-1185">Reference proteome</keyword>
<dbReference type="AlphaFoldDB" id="K7QYW6"/>
<name>K7QYW6_THEOS</name>
<geneLocation type="plasmid" evidence="1 2">
    <name>pTHEOS01</name>
</geneLocation>
<dbReference type="PATRIC" id="fig|751945.3.peg.2201"/>